<accession>A0ABW5LEC6</accession>
<comment type="caution">
    <text evidence="2">The sequence shown here is derived from an EMBL/GenBank/DDBJ whole genome shotgun (WGS) entry which is preliminary data.</text>
</comment>
<name>A0ABW5LEC6_9FLAO</name>
<protein>
    <recommendedName>
        <fullName evidence="1">Baseplate structural protein Gp10 C-terminal domain-containing protein</fullName>
    </recommendedName>
</protein>
<dbReference type="RefSeq" id="WP_378292358.1">
    <property type="nucleotide sequence ID" value="NZ_JBHULE010000019.1"/>
</dbReference>
<dbReference type="SUPFAM" id="SSF88874">
    <property type="entry name" value="Receptor-binding domain of short tail fibre protein gp12"/>
    <property type="match status" value="1"/>
</dbReference>
<dbReference type="Proteomes" id="UP001597319">
    <property type="component" value="Unassembled WGS sequence"/>
</dbReference>
<gene>
    <name evidence="2" type="ORF">ACFSR1_10830</name>
</gene>
<dbReference type="CDD" id="cd22641">
    <property type="entry name" value="C24-like"/>
    <property type="match status" value="1"/>
</dbReference>
<evidence type="ECO:0000313" key="3">
    <source>
        <dbReference type="Proteomes" id="UP001597319"/>
    </source>
</evidence>
<dbReference type="InterPro" id="IPR053827">
    <property type="entry name" value="Gp10_C"/>
</dbReference>
<evidence type="ECO:0000259" key="1">
    <source>
        <dbReference type="Pfam" id="PF21939"/>
    </source>
</evidence>
<feature type="domain" description="Baseplate structural protein Gp10 C-terminal" evidence="1">
    <location>
        <begin position="300"/>
        <end position="407"/>
    </location>
</feature>
<sequence>MDINKRNRTELKEFFNEGDIPTEKQFAELIDANINQMEDGIAKVPGNPLAIMAEGENAGTQEVLQFYTDFKQDNPNWSVNMHPRVNPDNPETATPGLNIKDAAGNSRMFIQSNKGNVGFGTLEPDSKLTIKGDNDTSLVSVIDTTQQRSKIFEVRQQEGNGLISVRNGKADESVHIEVNKITFEDAKDAANIKSAKIASEEDTFRIYGKSSNPAGTNRAVEIVADQMNITGNVLMNNLSSNPTLQEGGEASDRTIASQRAVKTYVDTRLPKGLISMWSGNEIPSGWALCDGTNGAPDLRGRFVVGLDKDKADYNTIGNKGGDEKVALTKAQLPAHKHSGTTNESGNHRHTFVGAAKRGDGGGTGSSNDYYKAFNRITAFGGVHTHSFATNETGGNQPHENRPPYFVLAYIMKV</sequence>
<dbReference type="EMBL" id="JBHULE010000019">
    <property type="protein sequence ID" value="MFD2563160.1"/>
    <property type="molecule type" value="Genomic_DNA"/>
</dbReference>
<proteinExistence type="predicted"/>
<keyword evidence="3" id="KW-1185">Reference proteome</keyword>
<reference evidence="3" key="1">
    <citation type="journal article" date="2019" name="Int. J. Syst. Evol. Microbiol.">
        <title>The Global Catalogue of Microorganisms (GCM) 10K type strain sequencing project: providing services to taxonomists for standard genome sequencing and annotation.</title>
        <authorList>
            <consortium name="The Broad Institute Genomics Platform"/>
            <consortium name="The Broad Institute Genome Sequencing Center for Infectious Disease"/>
            <person name="Wu L."/>
            <person name="Ma J."/>
        </authorList>
    </citation>
    <scope>NUCLEOTIDE SEQUENCE [LARGE SCALE GENOMIC DNA]</scope>
    <source>
        <strain evidence="3">KCTC 52274</strain>
    </source>
</reference>
<evidence type="ECO:0000313" key="2">
    <source>
        <dbReference type="EMBL" id="MFD2563160.1"/>
    </source>
</evidence>
<organism evidence="2 3">
    <name type="scientific">Aquimarina rubra</name>
    <dbReference type="NCBI Taxonomy" id="1920033"/>
    <lineage>
        <taxon>Bacteria</taxon>
        <taxon>Pseudomonadati</taxon>
        <taxon>Bacteroidota</taxon>
        <taxon>Flavobacteriia</taxon>
        <taxon>Flavobacteriales</taxon>
        <taxon>Flavobacteriaceae</taxon>
        <taxon>Aquimarina</taxon>
    </lineage>
</organism>
<dbReference type="Pfam" id="PF21939">
    <property type="entry name" value="Gp10_C"/>
    <property type="match status" value="1"/>
</dbReference>